<feature type="compositionally biased region" description="Polar residues" evidence="2">
    <location>
        <begin position="585"/>
        <end position="595"/>
    </location>
</feature>
<reference evidence="4" key="1">
    <citation type="submission" date="2022-12" db="EMBL/GenBank/DDBJ databases">
        <title>Chromosome-level genome assembly of the bean flower thrips Megalurothrips usitatus.</title>
        <authorList>
            <person name="Ma L."/>
            <person name="Liu Q."/>
            <person name="Li H."/>
            <person name="Cai W."/>
        </authorList>
    </citation>
    <scope>NUCLEOTIDE SEQUENCE</scope>
    <source>
        <strain evidence="4">Cailab_2022a</strain>
    </source>
</reference>
<name>A0AAV7X5M7_9NEOP</name>
<dbReference type="Gene3D" id="3.30.160.60">
    <property type="entry name" value="Classic Zinc Finger"/>
    <property type="match status" value="2"/>
</dbReference>
<feature type="compositionally biased region" description="Polar residues" evidence="2">
    <location>
        <begin position="231"/>
        <end position="240"/>
    </location>
</feature>
<sequence>MAMDSRELDSVDLDALTDLRDVRDLHDDLHIQAAVGSDPSGRDSPGALKRAGCDLGGDGDPSTAKKRRKQSKPVRINAEPGAALAPGAAAALPGALVGAVDGALLSDTLGDMLADVDADAPVSPSLDLEVQVHCQTEAEGREEIPLNLCSLPKTEPPSPGGPAAAKTGSPGGGLDVDLSAPSQQERLAFWGMSPPFLYPMMQPDQALPPPLPQPLSQSLPQPLSQPLPQAGNHQSRCSPDNRTGSCTIFNPDAYCELCNKEFCNKYFLKTHKANKHGIFTSSPGQQPGPPQQTSPSSAPTEPYQHGLPRTLSPSSDSLVKLSSSPIRLQKDTISAKHSKNLFQRKIKVKSFGSNGDDGSMPPVDRVKVEDDYYDADVDRLLQGEDRQPDGREEGGEGGSAGDSNESTGILRREELPDKPVFTPEKMRSLGVINPEAFCEICCKEYCNKYFLRTHKWKRHGIAPPEGEEKESSRPAPSWLQQLHAAPLNLIMEEATGQGDAICKYCGQWFPSEQVLQVHVTFVHLTNKKDKDSELEIIPRKAEAADGEKAAGRKTEQIESIMDDMKKVQSMLFQLNTLNAGQMSVQSDDARSLNSSEEAAAPAAARPLEAPGAPCALCKKTFPDKNALQQHMQDQHWNGPQVKTERESEVGPAVAAAAQQPLPQQQPPPQPEPRPVTSAPTSSYCEICNKELCNKYFMKTHMQRMHGIEIENGSQIGGVVCDICNKELCSKYFLRVHKQNTHGIVDESSGPPTQARGDSASLYGSHFLDANNQALKPTDLSEMSHRYFTHFNEVCSICNRRFRSVKWLKAHLMNDHGRSEYEAAAEANDRLSKLPPGPPPPGLDLGLQLGLGPPPPPARERSREGKGRHRMDGNPHSGKNGNHYMSSLMQAAGAVAGAVAGGSSKEFRCSYCPFSTPVLAFLALHEKTHHAGLAYLPDQKRELQCPICFKVCSKPEQFQRHVLSHQFAGLPGPGAMFAGLDPRSAMYSPHKELKRERPQPQPPPPRGTPEREDDNTVSELDDRVSDRVSDRAASRGTVDAARPRDGEAREKRAGKCPKCAGDMISQGFADRCAACGYLAEPGHGPRRDRDLSSLQSLLKETVTSDVKKRLEDAAKLNDIPASYAVPKMQDADSDPFIMQPFIIEEPRVEEDHHGVVGGPSSLDKKFVPSLVFLPVKERLSRPLTASFTLTPA</sequence>
<feature type="compositionally biased region" description="Basic and acidic residues" evidence="2">
    <location>
        <begin position="1040"/>
        <end position="1052"/>
    </location>
</feature>
<feature type="region of interest" description="Disordered" evidence="2">
    <location>
        <begin position="988"/>
        <end position="1055"/>
    </location>
</feature>
<dbReference type="SMART" id="SM00355">
    <property type="entry name" value="ZnF_C2H2"/>
    <property type="match status" value="9"/>
</dbReference>
<comment type="caution">
    <text evidence="4">The sequence shown here is derived from an EMBL/GenBank/DDBJ whole genome shotgun (WGS) entry which is preliminary data.</text>
</comment>
<feature type="compositionally biased region" description="Basic and acidic residues" evidence="2">
    <location>
        <begin position="857"/>
        <end position="872"/>
    </location>
</feature>
<keyword evidence="1" id="KW-0863">Zinc-finger</keyword>
<feature type="compositionally biased region" description="Basic and acidic residues" evidence="2">
    <location>
        <begin position="822"/>
        <end position="831"/>
    </location>
</feature>
<feature type="compositionally biased region" description="Basic and acidic residues" evidence="2">
    <location>
        <begin position="1019"/>
        <end position="1032"/>
    </location>
</feature>
<evidence type="ECO:0000313" key="5">
    <source>
        <dbReference type="Proteomes" id="UP001075354"/>
    </source>
</evidence>
<feature type="region of interest" description="Disordered" evidence="2">
    <location>
        <begin position="201"/>
        <end position="240"/>
    </location>
</feature>
<dbReference type="PROSITE" id="PS50157">
    <property type="entry name" value="ZINC_FINGER_C2H2_2"/>
    <property type="match status" value="2"/>
</dbReference>
<proteinExistence type="predicted"/>
<dbReference type="PROSITE" id="PS00028">
    <property type="entry name" value="ZINC_FINGER_C2H2_1"/>
    <property type="match status" value="8"/>
</dbReference>
<keyword evidence="1" id="KW-0862">Zinc</keyword>
<evidence type="ECO:0000256" key="1">
    <source>
        <dbReference type="PROSITE-ProRule" id="PRU00042"/>
    </source>
</evidence>
<feature type="compositionally biased region" description="Low complexity" evidence="2">
    <location>
        <begin position="214"/>
        <end position="229"/>
    </location>
</feature>
<evidence type="ECO:0000256" key="2">
    <source>
        <dbReference type="SAM" id="MobiDB-lite"/>
    </source>
</evidence>
<dbReference type="PANTHER" id="PTHR21190:SF1">
    <property type="entry name" value="GH10077P"/>
    <property type="match status" value="1"/>
</dbReference>
<feature type="domain" description="C2H2-type" evidence="3">
    <location>
        <begin position="500"/>
        <end position="528"/>
    </location>
</feature>
<dbReference type="EMBL" id="JAPTSV010000015">
    <property type="protein sequence ID" value="KAJ1520128.1"/>
    <property type="molecule type" value="Genomic_DNA"/>
</dbReference>
<keyword evidence="5" id="KW-1185">Reference proteome</keyword>
<feature type="region of interest" description="Disordered" evidence="2">
    <location>
        <begin position="634"/>
        <end position="679"/>
    </location>
</feature>
<feature type="region of interest" description="Disordered" evidence="2">
    <location>
        <begin position="822"/>
        <end position="878"/>
    </location>
</feature>
<feature type="region of interest" description="Disordered" evidence="2">
    <location>
        <begin position="585"/>
        <end position="606"/>
    </location>
</feature>
<feature type="region of interest" description="Disordered" evidence="2">
    <location>
        <begin position="378"/>
        <end position="421"/>
    </location>
</feature>
<protein>
    <recommendedName>
        <fullName evidence="3">C2H2-type domain-containing protein</fullName>
    </recommendedName>
</protein>
<dbReference type="Proteomes" id="UP001075354">
    <property type="component" value="Chromosome 15"/>
</dbReference>
<gene>
    <name evidence="4" type="ORF">ONE63_004347</name>
</gene>
<feature type="region of interest" description="Disordered" evidence="2">
    <location>
        <begin position="277"/>
        <end position="322"/>
    </location>
</feature>
<evidence type="ECO:0000313" key="4">
    <source>
        <dbReference type="EMBL" id="KAJ1520128.1"/>
    </source>
</evidence>
<feature type="compositionally biased region" description="Low complexity" evidence="2">
    <location>
        <begin position="596"/>
        <end position="606"/>
    </location>
</feature>
<feature type="compositionally biased region" description="Pro residues" evidence="2">
    <location>
        <begin position="663"/>
        <end position="673"/>
    </location>
</feature>
<dbReference type="GO" id="GO:0008270">
    <property type="term" value="F:zinc ion binding"/>
    <property type="evidence" value="ECO:0007669"/>
    <property type="project" value="UniProtKB-KW"/>
</dbReference>
<accession>A0AAV7X5M7</accession>
<feature type="domain" description="C2H2-type" evidence="3">
    <location>
        <begin position="612"/>
        <end position="635"/>
    </location>
</feature>
<feature type="compositionally biased region" description="Basic and acidic residues" evidence="2">
    <location>
        <begin position="988"/>
        <end position="997"/>
    </location>
</feature>
<evidence type="ECO:0000259" key="3">
    <source>
        <dbReference type="PROSITE" id="PS50157"/>
    </source>
</evidence>
<feature type="compositionally biased region" description="Low complexity" evidence="2">
    <location>
        <begin position="311"/>
        <end position="322"/>
    </location>
</feature>
<dbReference type="AlphaFoldDB" id="A0AAV7X5M7"/>
<feature type="compositionally biased region" description="Basic and acidic residues" evidence="2">
    <location>
        <begin position="378"/>
        <end position="394"/>
    </location>
</feature>
<feature type="region of interest" description="Disordered" evidence="2">
    <location>
        <begin position="152"/>
        <end position="178"/>
    </location>
</feature>
<keyword evidence="1" id="KW-0479">Metal-binding</keyword>
<dbReference type="InterPro" id="IPR013087">
    <property type="entry name" value="Znf_C2H2_type"/>
</dbReference>
<feature type="region of interest" description="Disordered" evidence="2">
    <location>
        <begin position="33"/>
        <end position="75"/>
    </location>
</feature>
<feature type="compositionally biased region" description="Low complexity" evidence="2">
    <location>
        <begin position="651"/>
        <end position="662"/>
    </location>
</feature>
<organism evidence="4 5">
    <name type="scientific">Megalurothrips usitatus</name>
    <name type="common">bean blossom thrips</name>
    <dbReference type="NCBI Taxonomy" id="439358"/>
    <lineage>
        <taxon>Eukaryota</taxon>
        <taxon>Metazoa</taxon>
        <taxon>Ecdysozoa</taxon>
        <taxon>Arthropoda</taxon>
        <taxon>Hexapoda</taxon>
        <taxon>Insecta</taxon>
        <taxon>Pterygota</taxon>
        <taxon>Neoptera</taxon>
        <taxon>Paraneoptera</taxon>
        <taxon>Thysanoptera</taxon>
        <taxon>Terebrantia</taxon>
        <taxon>Thripoidea</taxon>
        <taxon>Thripidae</taxon>
        <taxon>Megalurothrips</taxon>
    </lineage>
</organism>
<dbReference type="PANTHER" id="PTHR21190">
    <property type="entry name" value="GH10077P"/>
    <property type="match status" value="1"/>
</dbReference>
<dbReference type="Pfam" id="PF00096">
    <property type="entry name" value="zf-C2H2"/>
    <property type="match status" value="2"/>
</dbReference>